<dbReference type="Gene3D" id="1.20.1640.10">
    <property type="entry name" value="Multidrug efflux transporter AcrB transmembrane domain"/>
    <property type="match status" value="2"/>
</dbReference>
<feature type="transmembrane region" description="Helical" evidence="7">
    <location>
        <begin position="37"/>
        <end position="58"/>
    </location>
</feature>
<feature type="transmembrane region" description="Helical" evidence="7">
    <location>
        <begin position="826"/>
        <end position="850"/>
    </location>
</feature>
<evidence type="ECO:0000259" key="8">
    <source>
        <dbReference type="PROSITE" id="PS50156"/>
    </source>
</evidence>
<dbReference type="AlphaFoldDB" id="A0A9Q1HF85"/>
<evidence type="ECO:0000256" key="2">
    <source>
        <dbReference type="ARBA" id="ARBA00022692"/>
    </source>
</evidence>
<feature type="transmembrane region" description="Helical" evidence="7">
    <location>
        <begin position="412"/>
        <end position="433"/>
    </location>
</feature>
<feature type="transmembrane region" description="Helical" evidence="7">
    <location>
        <begin position="567"/>
        <end position="589"/>
    </location>
</feature>
<feature type="transmembrane region" description="Helical" evidence="7">
    <location>
        <begin position="461"/>
        <end position="482"/>
    </location>
</feature>
<comment type="similarity">
    <text evidence="6">Belongs to the dispatched family.</text>
</comment>
<evidence type="ECO:0000256" key="6">
    <source>
        <dbReference type="ARBA" id="ARBA00038046"/>
    </source>
</evidence>
<feature type="transmembrane region" description="Helical" evidence="7">
    <location>
        <begin position="359"/>
        <end position="376"/>
    </location>
</feature>
<dbReference type="Proteomes" id="UP001152320">
    <property type="component" value="Chromosome 4"/>
</dbReference>
<evidence type="ECO:0000313" key="10">
    <source>
        <dbReference type="Proteomes" id="UP001152320"/>
    </source>
</evidence>
<feature type="transmembrane region" description="Helical" evidence="7">
    <location>
        <begin position="856"/>
        <end position="880"/>
    </location>
</feature>
<proteinExistence type="inferred from homology"/>
<dbReference type="InterPro" id="IPR053958">
    <property type="entry name" value="HMGCR/SNAP/NPC1-like_SSD"/>
</dbReference>
<evidence type="ECO:0000313" key="9">
    <source>
        <dbReference type="EMBL" id="KAJ8042916.1"/>
    </source>
</evidence>
<organism evidence="9 10">
    <name type="scientific">Holothuria leucospilota</name>
    <name type="common">Black long sea cucumber</name>
    <name type="synonym">Mertensiothuria leucospilota</name>
    <dbReference type="NCBI Taxonomy" id="206669"/>
    <lineage>
        <taxon>Eukaryota</taxon>
        <taxon>Metazoa</taxon>
        <taxon>Echinodermata</taxon>
        <taxon>Eleutherozoa</taxon>
        <taxon>Echinozoa</taxon>
        <taxon>Holothuroidea</taxon>
        <taxon>Aspidochirotacea</taxon>
        <taxon>Aspidochirotida</taxon>
        <taxon>Holothuriidae</taxon>
        <taxon>Holothuria</taxon>
    </lineage>
</organism>
<feature type="transmembrane region" description="Helical" evidence="7">
    <location>
        <begin position="382"/>
        <end position="405"/>
    </location>
</feature>
<feature type="transmembrane region" description="Helical" evidence="7">
    <location>
        <begin position="887"/>
        <end position="911"/>
    </location>
</feature>
<dbReference type="SUPFAM" id="SSF82866">
    <property type="entry name" value="Multidrug efflux transporter AcrB transmembrane domain"/>
    <property type="match status" value="2"/>
</dbReference>
<comment type="caution">
    <text evidence="9">The sequence shown here is derived from an EMBL/GenBank/DDBJ whole genome shotgun (WGS) entry which is preliminary data.</text>
</comment>
<feature type="domain" description="SSD" evidence="8">
    <location>
        <begin position="379"/>
        <end position="515"/>
    </location>
</feature>
<reference evidence="9" key="1">
    <citation type="submission" date="2021-10" db="EMBL/GenBank/DDBJ databases">
        <title>Tropical sea cucumber genome reveals ecological adaptation and Cuvierian tubules defense mechanism.</title>
        <authorList>
            <person name="Chen T."/>
        </authorList>
    </citation>
    <scope>NUCLEOTIDE SEQUENCE</scope>
    <source>
        <strain evidence="9">Nanhai2018</strain>
        <tissue evidence="9">Muscle</tissue>
    </source>
</reference>
<keyword evidence="2 7" id="KW-0812">Transmembrane</keyword>
<keyword evidence="4 7" id="KW-0472">Membrane</keyword>
<comment type="subcellular location">
    <subcellularLocation>
        <location evidence="1">Membrane</location>
        <topology evidence="1">Multi-pass membrane protein</topology>
    </subcellularLocation>
</comment>
<dbReference type="GO" id="GO:0016020">
    <property type="term" value="C:membrane"/>
    <property type="evidence" value="ECO:0007669"/>
    <property type="project" value="UniProtKB-SubCell"/>
</dbReference>
<dbReference type="PANTHER" id="PTHR45951">
    <property type="entry name" value="PROTEIN DISPATCHED-RELATED"/>
    <property type="match status" value="1"/>
</dbReference>
<evidence type="ECO:0000256" key="5">
    <source>
        <dbReference type="ARBA" id="ARBA00023180"/>
    </source>
</evidence>
<name>A0A9Q1HF85_HOLLE</name>
<accession>A0A9Q1HF85</accession>
<dbReference type="PANTHER" id="PTHR45951:SF3">
    <property type="entry name" value="PROTEIN DISPATCHED"/>
    <property type="match status" value="1"/>
</dbReference>
<dbReference type="EMBL" id="JAIZAY010000004">
    <property type="protein sequence ID" value="KAJ8042916.1"/>
    <property type="molecule type" value="Genomic_DNA"/>
</dbReference>
<evidence type="ECO:0000256" key="7">
    <source>
        <dbReference type="SAM" id="Phobius"/>
    </source>
</evidence>
<dbReference type="PROSITE" id="PS50156">
    <property type="entry name" value="SSD"/>
    <property type="match status" value="1"/>
</dbReference>
<sequence>MLSISEHGEEGIAEVETGSQSSNNSFAHRYASFVEKFAVSICFSILLVTFGLGGITLWRHGFPSFPDPNLGFEPRGTMLSTKRISYHKFTSAGTETLSPVPHRVPLSQDNVTMRTKETTGTQSVQKMKTCSTRNYQITGQKETILRECSYPRFNFPKIVYESSNDESLFQMKHLKAICDIESKLMRTHPTFLSQCLKSNDSSTECCSSWSLGYTVALMNNKSSCFLIDEADVEKTKNVLAMCATYYLSGELNLYEPNQDADIPIECTTGSLVYTVFHYLLPKSFVTGLQKKQSHDPAFTLSYSPMYMSYTDKEYKENTKAIYQDNFQNSKNINDSLVKIVGLDFALKAYLFNDISMSDMLLVAMGVVSVIIIIWVYTGSLVITVGSVANMLMSFVLSYFFYYIVFRMKFFPFLNLTSVVLIIGIGADDTFIYVDLWKAVREKIGRSENNRALVLEEATRHAFLTLLVTSLTTSAALFVTAITNIIAAKCFAIFAGSAIIANLIYTVTWLPGVIIIYDRYFSKNQYCYPSCFQQKGLRAYGKFAKRTYDNLLKAHKAFFQTYLPRMTYFLRFVWVIVFSLIGVASFIVVLDYPGLSLQENGEFRLYRDSQPFERYDQHYKGDLAFVKDSRSNFEMAFIWGVMPTVEQNLWDPSDCGILNLDNDFAFGDIQTQMWLSDFCQTIKKQAFYGGKKSRKNDFCFIDSFSNWMNRSCVNSEDDSCCEQGKFPFPKYLFDRCVVQFMAFYCETYSCYSHTPGVRFDQNNSIRAMYLNFQSSVPYSVQFQPVDNFWKNVSSWTQKQISKAPPGLQGGWVYSDQRAQLTFYDLQASIVSGTVLTICISLSTAAIVLFLVTQNILITIYAMITITFIVSSVVGTLVLLGWQLNIFEAIAFSLAVGLSVDFTIHYGVAYTIAPFTDRKDRTFFAIETLSSSITVAAISTFAAGAVMIPAVVIGYSQIGTFLTLVMSLSWLFSTFFFSSMCMAIGPNSSCCQISFKRFLKMKSCRRDSYL</sequence>
<feature type="transmembrane region" description="Helical" evidence="7">
    <location>
        <begin position="931"/>
        <end position="952"/>
    </location>
</feature>
<feature type="transmembrane region" description="Helical" evidence="7">
    <location>
        <begin position="959"/>
        <end position="983"/>
    </location>
</feature>
<gene>
    <name evidence="9" type="ORF">HOLleu_09801</name>
</gene>
<dbReference type="OrthoDB" id="193905at2759"/>
<evidence type="ECO:0000256" key="1">
    <source>
        <dbReference type="ARBA" id="ARBA00004141"/>
    </source>
</evidence>
<keyword evidence="10" id="KW-1185">Reference proteome</keyword>
<protein>
    <submittedName>
        <fullName evidence="9">Protein dispatched-like 1</fullName>
    </submittedName>
</protein>
<dbReference type="InterPro" id="IPR052081">
    <property type="entry name" value="Dispatched_Hh_regulator"/>
</dbReference>
<evidence type="ECO:0000256" key="3">
    <source>
        <dbReference type="ARBA" id="ARBA00022989"/>
    </source>
</evidence>
<evidence type="ECO:0000256" key="4">
    <source>
        <dbReference type="ARBA" id="ARBA00023136"/>
    </source>
</evidence>
<keyword evidence="3 7" id="KW-1133">Transmembrane helix</keyword>
<dbReference type="GO" id="GO:0022857">
    <property type="term" value="F:transmembrane transporter activity"/>
    <property type="evidence" value="ECO:0007669"/>
    <property type="project" value="TreeGrafter"/>
</dbReference>
<dbReference type="GO" id="GO:0007224">
    <property type="term" value="P:smoothened signaling pathway"/>
    <property type="evidence" value="ECO:0007669"/>
    <property type="project" value="TreeGrafter"/>
</dbReference>
<keyword evidence="5" id="KW-0325">Glycoprotein</keyword>
<dbReference type="Pfam" id="PF12349">
    <property type="entry name" value="Sterol-sensing"/>
    <property type="match status" value="1"/>
</dbReference>
<feature type="transmembrane region" description="Helical" evidence="7">
    <location>
        <begin position="489"/>
        <end position="516"/>
    </location>
</feature>
<dbReference type="InterPro" id="IPR000731">
    <property type="entry name" value="SSD"/>
</dbReference>